<keyword evidence="1 8" id="KW-0813">Transport</keyword>
<evidence type="ECO:0000256" key="1">
    <source>
        <dbReference type="ARBA" id="ARBA00022448"/>
    </source>
</evidence>
<dbReference type="SUPFAM" id="SSF144122">
    <property type="entry name" value="Tim10-like"/>
    <property type="match status" value="1"/>
</dbReference>
<dbReference type="InterPro" id="IPR050673">
    <property type="entry name" value="Mito_inner_translocase_sub"/>
</dbReference>
<comment type="caution">
    <text evidence="10">The sequence shown here is derived from an EMBL/GenBank/DDBJ whole genome shotgun (WGS) entry which is preliminary data.</text>
</comment>
<dbReference type="InterPro" id="IPR004217">
    <property type="entry name" value="Tim10-like"/>
</dbReference>
<dbReference type="GO" id="GO:0015031">
    <property type="term" value="P:protein transport"/>
    <property type="evidence" value="ECO:0007669"/>
    <property type="project" value="UniProtKB-KW"/>
</dbReference>
<keyword evidence="6 8" id="KW-0496">Mitochondrion</keyword>
<keyword evidence="3" id="KW-0862">Zinc</keyword>
<gene>
    <name evidence="10" type="ORF">CHS0354_034587</name>
</gene>
<evidence type="ECO:0000256" key="7">
    <source>
        <dbReference type="ARBA" id="ARBA00023157"/>
    </source>
</evidence>
<keyword evidence="8" id="KW-0472">Membrane</keyword>
<organism evidence="10 11">
    <name type="scientific">Potamilus streckersoni</name>
    <dbReference type="NCBI Taxonomy" id="2493646"/>
    <lineage>
        <taxon>Eukaryota</taxon>
        <taxon>Metazoa</taxon>
        <taxon>Spiralia</taxon>
        <taxon>Lophotrochozoa</taxon>
        <taxon>Mollusca</taxon>
        <taxon>Bivalvia</taxon>
        <taxon>Autobranchia</taxon>
        <taxon>Heteroconchia</taxon>
        <taxon>Palaeoheterodonta</taxon>
        <taxon>Unionida</taxon>
        <taxon>Unionoidea</taxon>
        <taxon>Unionidae</taxon>
        <taxon>Ambleminae</taxon>
        <taxon>Lampsilini</taxon>
        <taxon>Potamilus</taxon>
    </lineage>
</organism>
<dbReference type="EMBL" id="JAEAOA010002037">
    <property type="protein sequence ID" value="KAK3597344.1"/>
    <property type="molecule type" value="Genomic_DNA"/>
</dbReference>
<sequence>MAGLGPTTHIDVESTSRQFREFLSSYNKLTEMCFMDCINDFTSRKISNAEDTCALNCMEKYMKMTQRISQRFQESQLLSTDAAGPTVQNLKSAVQ</sequence>
<reference evidence="10" key="1">
    <citation type="journal article" date="2021" name="Genome Biol. Evol.">
        <title>A High-Quality Reference Genome for a Parasitic Bivalve with Doubly Uniparental Inheritance (Bivalvia: Unionida).</title>
        <authorList>
            <person name="Smith C.H."/>
        </authorList>
    </citation>
    <scope>NUCLEOTIDE SEQUENCE</scope>
    <source>
        <strain evidence="10">CHS0354</strain>
    </source>
</reference>
<protein>
    <recommendedName>
        <fullName evidence="8">Mitochondrial import inner membrane translocase subunit</fullName>
    </recommendedName>
</protein>
<dbReference type="Proteomes" id="UP001195483">
    <property type="component" value="Unassembled WGS sequence"/>
</dbReference>
<keyword evidence="5 8" id="KW-0811">Translocation</keyword>
<dbReference type="Pfam" id="PF02953">
    <property type="entry name" value="zf-Tim10_DDP"/>
    <property type="match status" value="1"/>
</dbReference>
<evidence type="ECO:0000259" key="9">
    <source>
        <dbReference type="Pfam" id="PF02953"/>
    </source>
</evidence>
<evidence type="ECO:0000313" key="10">
    <source>
        <dbReference type="EMBL" id="KAK3597344.1"/>
    </source>
</evidence>
<dbReference type="GO" id="GO:0046872">
    <property type="term" value="F:metal ion binding"/>
    <property type="evidence" value="ECO:0007669"/>
    <property type="project" value="UniProtKB-KW"/>
</dbReference>
<evidence type="ECO:0000256" key="8">
    <source>
        <dbReference type="RuleBase" id="RU367043"/>
    </source>
</evidence>
<reference evidence="10" key="2">
    <citation type="journal article" date="2021" name="Genome Biol. Evol.">
        <title>Developing a high-quality reference genome for a parasitic bivalve with doubly uniparental inheritance (Bivalvia: Unionida).</title>
        <authorList>
            <person name="Smith C.H."/>
        </authorList>
    </citation>
    <scope>NUCLEOTIDE SEQUENCE</scope>
    <source>
        <strain evidence="10">CHS0354</strain>
        <tissue evidence="10">Mantle</tissue>
    </source>
</reference>
<evidence type="ECO:0000256" key="5">
    <source>
        <dbReference type="ARBA" id="ARBA00023010"/>
    </source>
</evidence>
<keyword evidence="8" id="KW-0999">Mitochondrion inner membrane</keyword>
<proteinExistence type="inferred from homology"/>
<comment type="subunit">
    <text evidence="8">Heterohexamer.</text>
</comment>
<feature type="domain" description="Tim10-like" evidence="9">
    <location>
        <begin position="16"/>
        <end position="74"/>
    </location>
</feature>
<evidence type="ECO:0000256" key="4">
    <source>
        <dbReference type="ARBA" id="ARBA00022927"/>
    </source>
</evidence>
<keyword evidence="8" id="KW-0143">Chaperone</keyword>
<keyword evidence="4 8" id="KW-0653">Protein transport</keyword>
<reference evidence="10" key="3">
    <citation type="submission" date="2023-05" db="EMBL/GenBank/DDBJ databases">
        <authorList>
            <person name="Smith C.H."/>
        </authorList>
    </citation>
    <scope>NUCLEOTIDE SEQUENCE</scope>
    <source>
        <strain evidence="10">CHS0354</strain>
        <tissue evidence="10">Mantle</tissue>
    </source>
</reference>
<comment type="subcellular location">
    <subcellularLocation>
        <location evidence="8">Mitochondrion inner membrane</location>
        <topology evidence="8">Peripheral membrane protein</topology>
        <orientation evidence="8">Intermembrane side</orientation>
    </subcellularLocation>
</comment>
<evidence type="ECO:0000313" key="11">
    <source>
        <dbReference type="Proteomes" id="UP001195483"/>
    </source>
</evidence>
<dbReference type="Gene3D" id="1.10.287.810">
    <property type="entry name" value="Mitochondrial import inner membrane translocase subunit tim13 like domains"/>
    <property type="match status" value="1"/>
</dbReference>
<comment type="similarity">
    <text evidence="8">Belongs to the small Tim family.</text>
</comment>
<dbReference type="InterPro" id="IPR035427">
    <property type="entry name" value="Tim10-like_dom_sf"/>
</dbReference>
<evidence type="ECO:0000256" key="2">
    <source>
        <dbReference type="ARBA" id="ARBA00022723"/>
    </source>
</evidence>
<evidence type="ECO:0000256" key="6">
    <source>
        <dbReference type="ARBA" id="ARBA00023128"/>
    </source>
</evidence>
<comment type="function">
    <text evidence="8">Mitochondrial intermembrane chaperone that participates in the import and insertion of some multi-pass transmembrane proteins into the mitochondrial inner membrane. Also required for the transfer of beta-barrel precursors from the TOM complex to the sorting and assembly machinery (SAM complex) of the outer membrane. Acts as a chaperone-like protein that protects the hydrophobic precursors from aggregation and guide them through the mitochondrial intermembrane space.</text>
</comment>
<dbReference type="PANTHER" id="PTHR13172">
    <property type="entry name" value="MITOCHONDRIAL IMPORT INNER MEMBRANE TRANSLOCASE SUBUNIT TIM9B"/>
    <property type="match status" value="1"/>
</dbReference>
<evidence type="ECO:0000256" key="3">
    <source>
        <dbReference type="ARBA" id="ARBA00022833"/>
    </source>
</evidence>
<dbReference type="AlphaFoldDB" id="A0AAE0W163"/>
<comment type="domain">
    <text evidence="8">The twin CX3C motif contains 4 conserved Cys residues that form 2 disulfide bonds in the mitochondrial intermembrane space.</text>
</comment>
<keyword evidence="7 8" id="KW-1015">Disulfide bond</keyword>
<keyword evidence="2" id="KW-0479">Metal-binding</keyword>
<dbReference type="GO" id="GO:0005743">
    <property type="term" value="C:mitochondrial inner membrane"/>
    <property type="evidence" value="ECO:0007669"/>
    <property type="project" value="UniProtKB-SubCell"/>
</dbReference>
<name>A0AAE0W163_9BIVA</name>
<accession>A0AAE0W163</accession>
<keyword evidence="11" id="KW-1185">Reference proteome</keyword>